<sequence length="103" mass="11512">MHRNRWPGRTERWTYRTAEKVTAVPPLGNTECVGMCVKGGVAREFVCLNTGVATCTNIAIHAFLHCSRQPRRPRPSADHTCAEYYTLVGSTRQAADMACYPQL</sequence>
<protein>
    <submittedName>
        <fullName evidence="1">Uncharacterized protein</fullName>
    </submittedName>
</protein>
<comment type="caution">
    <text evidence="1">The sequence shown here is derived from an EMBL/GenBank/DDBJ whole genome shotgun (WGS) entry which is preliminary data.</text>
</comment>
<reference evidence="1" key="1">
    <citation type="submission" date="2023-10" db="EMBL/GenBank/DDBJ databases">
        <title>Genome assemblies of two species of porcelain crab, Petrolisthes cinctipes and Petrolisthes manimaculis (Anomura: Porcellanidae).</title>
        <authorList>
            <person name="Angst P."/>
        </authorList>
    </citation>
    <scope>NUCLEOTIDE SEQUENCE</scope>
    <source>
        <strain evidence="1">PB745_01</strain>
        <tissue evidence="1">Gill</tissue>
    </source>
</reference>
<name>A0AAE1F7Y2_PETCI</name>
<evidence type="ECO:0000313" key="1">
    <source>
        <dbReference type="EMBL" id="KAK3868520.1"/>
    </source>
</evidence>
<keyword evidence="2" id="KW-1185">Reference proteome</keyword>
<evidence type="ECO:0000313" key="2">
    <source>
        <dbReference type="Proteomes" id="UP001286313"/>
    </source>
</evidence>
<dbReference type="AlphaFoldDB" id="A0AAE1F7Y2"/>
<gene>
    <name evidence="1" type="ORF">Pcinc_026095</name>
</gene>
<dbReference type="EMBL" id="JAWQEG010002992">
    <property type="protein sequence ID" value="KAK3868520.1"/>
    <property type="molecule type" value="Genomic_DNA"/>
</dbReference>
<proteinExistence type="predicted"/>
<dbReference type="Proteomes" id="UP001286313">
    <property type="component" value="Unassembled WGS sequence"/>
</dbReference>
<organism evidence="1 2">
    <name type="scientific">Petrolisthes cinctipes</name>
    <name type="common">Flat porcelain crab</name>
    <dbReference type="NCBI Taxonomy" id="88211"/>
    <lineage>
        <taxon>Eukaryota</taxon>
        <taxon>Metazoa</taxon>
        <taxon>Ecdysozoa</taxon>
        <taxon>Arthropoda</taxon>
        <taxon>Crustacea</taxon>
        <taxon>Multicrustacea</taxon>
        <taxon>Malacostraca</taxon>
        <taxon>Eumalacostraca</taxon>
        <taxon>Eucarida</taxon>
        <taxon>Decapoda</taxon>
        <taxon>Pleocyemata</taxon>
        <taxon>Anomura</taxon>
        <taxon>Galatheoidea</taxon>
        <taxon>Porcellanidae</taxon>
        <taxon>Petrolisthes</taxon>
    </lineage>
</organism>
<accession>A0AAE1F7Y2</accession>